<evidence type="ECO:0000313" key="1">
    <source>
        <dbReference type="EMBL" id="EFQ06172.1"/>
    </source>
</evidence>
<reference evidence="1 2" key="1">
    <citation type="submission" date="2010-08" db="EMBL/GenBank/DDBJ databases">
        <authorList>
            <person name="Weinstock G."/>
            <person name="Sodergren E."/>
            <person name="Clifton S."/>
            <person name="Fulton L."/>
            <person name="Fulton B."/>
            <person name="Courtney L."/>
            <person name="Fronick C."/>
            <person name="Harrison M."/>
            <person name="Strong C."/>
            <person name="Farmer C."/>
            <person name="Delahaunty K."/>
            <person name="Markovic C."/>
            <person name="Hall O."/>
            <person name="Minx P."/>
            <person name="Tomlinson C."/>
            <person name="Mitreva M."/>
            <person name="Hou S."/>
            <person name="Chen J."/>
            <person name="Wollam A."/>
            <person name="Pepin K.H."/>
            <person name="Johnson M."/>
            <person name="Bhonagiri V."/>
            <person name="Zhang X."/>
            <person name="Suruliraj S."/>
            <person name="Warren W."/>
            <person name="Chinwalla A."/>
            <person name="Mardis E.R."/>
            <person name="Wilson R.K."/>
        </authorList>
    </citation>
    <scope>NUCLEOTIDE SEQUENCE [LARGE SCALE GENOMIC DNA]</scope>
    <source>
        <strain evidence="1 2">KLE1255</strain>
    </source>
</reference>
<dbReference type="HOGENOM" id="CLU_3270298_0_0_9"/>
<organism evidence="1 2">
    <name type="scientific">Faecalibacterium cf. prausnitzii KLE1255</name>
    <dbReference type="NCBI Taxonomy" id="748224"/>
    <lineage>
        <taxon>Bacteria</taxon>
        <taxon>Bacillati</taxon>
        <taxon>Bacillota</taxon>
        <taxon>Clostridia</taxon>
        <taxon>Eubacteriales</taxon>
        <taxon>Oscillospiraceae</taxon>
        <taxon>Faecalibacterium</taxon>
    </lineage>
</organism>
<evidence type="ECO:0000313" key="2">
    <source>
        <dbReference type="Proteomes" id="UP000006028"/>
    </source>
</evidence>
<protein>
    <submittedName>
        <fullName evidence="1">Uncharacterized protein</fullName>
    </submittedName>
</protein>
<dbReference type="AlphaFoldDB" id="E2ZKV8"/>
<dbReference type="EMBL" id="AECU01000177">
    <property type="protein sequence ID" value="EFQ06172.1"/>
    <property type="molecule type" value="Genomic_DNA"/>
</dbReference>
<accession>E2ZKV8</accession>
<comment type="caution">
    <text evidence="1">The sequence shown here is derived from an EMBL/GenBank/DDBJ whole genome shotgun (WGS) entry which is preliminary data.</text>
</comment>
<gene>
    <name evidence="1" type="ORF">HMPREF9436_02311</name>
</gene>
<dbReference type="Proteomes" id="UP000006028">
    <property type="component" value="Unassembled WGS sequence"/>
</dbReference>
<sequence>MKQYSLFGPSPIYTIRWAKVKPFCRKRQNKKCRLRCGRRIF</sequence>
<proteinExistence type="predicted"/>
<name>E2ZKV8_9FIRM</name>
<dbReference type="BioCyc" id="FCF748224-HMP:GTSS-312-MONOMER"/>
<dbReference type="STRING" id="748224.HMPREF9436_02311"/>